<dbReference type="Proteomes" id="UP000276128">
    <property type="component" value="Unassembled WGS sequence"/>
</dbReference>
<dbReference type="Gene3D" id="3.90.1200.10">
    <property type="match status" value="1"/>
</dbReference>
<proteinExistence type="predicted"/>
<reference evidence="2 3" key="1">
    <citation type="submission" date="2018-12" db="EMBL/GenBank/DDBJ databases">
        <title>Bacillus ochoae sp. nov., Paenibacillus whitsoniae sp. nov., Paenibacillus spiritus sp. nov. Isolated from the Mars Exploration Rover during spacecraft assembly.</title>
        <authorList>
            <person name="Seuylemezian A."/>
            <person name="Vaishampayan P."/>
        </authorList>
    </citation>
    <scope>NUCLEOTIDE SEQUENCE [LARGE SCALE GENOMIC DNA]</scope>
    <source>
        <strain evidence="2 3">MER 54</strain>
    </source>
</reference>
<dbReference type="InterPro" id="IPR002575">
    <property type="entry name" value="Aminoglycoside_PTrfase"/>
</dbReference>
<dbReference type="OrthoDB" id="9777460at2"/>
<protein>
    <recommendedName>
        <fullName evidence="1">Aminoglycoside phosphotransferase domain-containing protein</fullName>
    </recommendedName>
</protein>
<dbReference type="InterPro" id="IPR011009">
    <property type="entry name" value="Kinase-like_dom_sf"/>
</dbReference>
<dbReference type="EMBL" id="RXHU01000061">
    <property type="protein sequence ID" value="RTE07989.1"/>
    <property type="molecule type" value="Genomic_DNA"/>
</dbReference>
<sequence>MRRGHLKGELTLSDTAAQTGWAEQIAAQASKQLGRKIDDMVPIDKGWLNAKWKMETQEGPLFVKLYHPDRYKLHLHADRLTAMEQTLRLQHGLQTAGVPCPAVYAGQVGYLHQLPSGLHYAVLDWSEGDNVPAGHFSEAQMHSLGAATGRMHAWLRQVPPLAKPAWQPDRAAYFTAWELNREKAKEANDTVVLGWQSKSQRVVESMDFGIFEGAVPGWLHWDLWVDNILVHGRDVSAIVDFDRMTMAYQDIDVARALLSGALRNGELDTAKVRSFMDGYREYNTVTDNMLLRAFSMLFLIESIWWQRTEIRKQSELRGLLTRFIEEMNWIGDNWDRLPEQLREL</sequence>
<dbReference type="SUPFAM" id="SSF56112">
    <property type="entry name" value="Protein kinase-like (PK-like)"/>
    <property type="match status" value="1"/>
</dbReference>
<evidence type="ECO:0000259" key="1">
    <source>
        <dbReference type="Pfam" id="PF01636"/>
    </source>
</evidence>
<gene>
    <name evidence="2" type="ORF">EJQ19_19705</name>
</gene>
<keyword evidence="3" id="KW-1185">Reference proteome</keyword>
<evidence type="ECO:0000313" key="3">
    <source>
        <dbReference type="Proteomes" id="UP000276128"/>
    </source>
</evidence>
<name>A0A3S0A2E6_9BACL</name>
<accession>A0A3S0A2E6</accession>
<organism evidence="2 3">
    <name type="scientific">Paenibacillus whitsoniae</name>
    <dbReference type="NCBI Taxonomy" id="2496558"/>
    <lineage>
        <taxon>Bacteria</taxon>
        <taxon>Bacillati</taxon>
        <taxon>Bacillota</taxon>
        <taxon>Bacilli</taxon>
        <taxon>Bacillales</taxon>
        <taxon>Paenibacillaceae</taxon>
        <taxon>Paenibacillus</taxon>
    </lineage>
</organism>
<comment type="caution">
    <text evidence="2">The sequence shown here is derived from an EMBL/GenBank/DDBJ whole genome shotgun (WGS) entry which is preliminary data.</text>
</comment>
<dbReference type="Pfam" id="PF01636">
    <property type="entry name" value="APH"/>
    <property type="match status" value="1"/>
</dbReference>
<evidence type="ECO:0000313" key="2">
    <source>
        <dbReference type="EMBL" id="RTE07989.1"/>
    </source>
</evidence>
<feature type="domain" description="Aminoglycoside phosphotransferase" evidence="1">
    <location>
        <begin position="41"/>
        <end position="274"/>
    </location>
</feature>
<dbReference type="AlphaFoldDB" id="A0A3S0A2E6"/>
<dbReference type="Gene3D" id="3.30.200.20">
    <property type="entry name" value="Phosphorylase Kinase, domain 1"/>
    <property type="match status" value="1"/>
</dbReference>